<dbReference type="KEGG" id="bfa:Bfae_15120"/>
<proteinExistence type="predicted"/>
<accession>C7MCN4</accession>
<organism evidence="2 3">
    <name type="scientific">Brachybacterium faecium (strain ATCC 43885 / DSM 4810 / JCM 11609 / LMG 19847 / NBRC 14762 / NCIMB 9860 / 6-10)</name>
    <dbReference type="NCBI Taxonomy" id="446465"/>
    <lineage>
        <taxon>Bacteria</taxon>
        <taxon>Bacillati</taxon>
        <taxon>Actinomycetota</taxon>
        <taxon>Actinomycetes</taxon>
        <taxon>Micrococcales</taxon>
        <taxon>Dermabacteraceae</taxon>
        <taxon>Brachybacterium</taxon>
    </lineage>
</organism>
<reference evidence="2 3" key="1">
    <citation type="journal article" date="2009" name="Stand. Genomic Sci.">
        <title>Complete genome sequence of Brachybacterium faecium type strain (Schefferle 6-10).</title>
        <authorList>
            <person name="Lapidus A."/>
            <person name="Pukall R."/>
            <person name="Labuttii K."/>
            <person name="Copeland A."/>
            <person name="Del Rio T.G."/>
            <person name="Nolan M."/>
            <person name="Chen F."/>
            <person name="Lucas S."/>
            <person name="Tice H."/>
            <person name="Cheng J.F."/>
            <person name="Bruce D."/>
            <person name="Goodwin L."/>
            <person name="Pitluck S."/>
            <person name="Rohde M."/>
            <person name="Goker M."/>
            <person name="Pati A."/>
            <person name="Ivanova N."/>
            <person name="Mavrommatis K."/>
            <person name="Chen A."/>
            <person name="Palaniappan K."/>
            <person name="D'haeseleer P."/>
            <person name="Chain P."/>
            <person name="Bristow J."/>
            <person name="Eisen J.A."/>
            <person name="Markowitz V."/>
            <person name="Hugenholtz P."/>
            <person name="Kyrpides N.C."/>
            <person name="Klenk H.P."/>
        </authorList>
    </citation>
    <scope>NUCLEOTIDE SEQUENCE [LARGE SCALE GENOMIC DNA]</scope>
    <source>
        <strain evidence="3">ATCC 43885 / DSM 4810 / JCM 11609 / LMG 19847 / NBRC 14762 / NCIMB 9860 / 6-10</strain>
    </source>
</reference>
<protein>
    <submittedName>
        <fullName evidence="2">Uncharacterized protein</fullName>
    </submittedName>
</protein>
<dbReference type="EMBL" id="CP001643">
    <property type="protein sequence ID" value="ACU85341.1"/>
    <property type="molecule type" value="Genomic_DNA"/>
</dbReference>
<evidence type="ECO:0000313" key="3">
    <source>
        <dbReference type="Proteomes" id="UP000001919"/>
    </source>
</evidence>
<gene>
    <name evidence="2" type="ordered locus">Bfae_15120</name>
</gene>
<dbReference type="eggNOG" id="ENOG502ZRTZ">
    <property type="taxonomic scope" value="Bacteria"/>
</dbReference>
<evidence type="ECO:0000313" key="2">
    <source>
        <dbReference type="EMBL" id="ACU85341.1"/>
    </source>
</evidence>
<name>C7MCN4_BRAFD</name>
<evidence type="ECO:0000256" key="1">
    <source>
        <dbReference type="SAM" id="MobiDB-lite"/>
    </source>
</evidence>
<dbReference type="OrthoDB" id="3543368at2"/>
<dbReference type="AlphaFoldDB" id="C7MCN4"/>
<keyword evidence="3" id="KW-1185">Reference proteome</keyword>
<dbReference type="Proteomes" id="UP000001919">
    <property type="component" value="Chromosome"/>
</dbReference>
<feature type="region of interest" description="Disordered" evidence="1">
    <location>
        <begin position="61"/>
        <end position="107"/>
    </location>
</feature>
<sequence length="270" mass="27841">MSPTTASRLLLHALGTAASTGVGMIPLHRLPRPVRTGYVVLPAAFVTGTMLLAMQRAAPEATADAAGQTEHTQPDVAQPEGEQPESELTAPAQTGLPPTAAPGLRAPTPSEAALATALGGLVAGAGAASLGLDRAIEGVLRRRGVPAPRLWMGLASGALTLALTVLDERAPAPSETAEDPFEERVLELLDAADPMALTPGQGDGSPADEYQVEAETIAQLLRSEGRVSTAQLDEVWQEWFDEPLTARLGQERTAALAAALSALTSAQSAR</sequence>
<dbReference type="HOGENOM" id="CLU_1029231_0_0_11"/>
<dbReference type="PATRIC" id="fig|446465.5.peg.1505"/>